<evidence type="ECO:0000313" key="3">
    <source>
        <dbReference type="Proteomes" id="UP000191518"/>
    </source>
</evidence>
<gene>
    <name evidence="2" type="ORF">PENVUL_c008G00858</name>
</gene>
<proteinExistence type="predicted"/>
<dbReference type="STRING" id="29845.A0A1V6S4S4"/>
<feature type="compositionally biased region" description="Basic and acidic residues" evidence="1">
    <location>
        <begin position="20"/>
        <end position="49"/>
    </location>
</feature>
<keyword evidence="3" id="KW-1185">Reference proteome</keyword>
<reference evidence="3" key="1">
    <citation type="journal article" date="2017" name="Nat. Microbiol.">
        <title>Global analysis of biosynthetic gene clusters reveals vast potential of secondary metabolite production in Penicillium species.</title>
        <authorList>
            <person name="Nielsen J.C."/>
            <person name="Grijseels S."/>
            <person name="Prigent S."/>
            <person name="Ji B."/>
            <person name="Dainat J."/>
            <person name="Nielsen K.F."/>
            <person name="Frisvad J.C."/>
            <person name="Workman M."/>
            <person name="Nielsen J."/>
        </authorList>
    </citation>
    <scope>NUCLEOTIDE SEQUENCE [LARGE SCALE GENOMIC DNA]</scope>
    <source>
        <strain evidence="3">IBT 29486</strain>
    </source>
</reference>
<dbReference type="AlphaFoldDB" id="A0A1V6S4S4"/>
<sequence>MQGRKQVRVAALSHYRKHVQRGDFPDGHYKPLKSIEEDRRSEAEDNETKDSEDEVENSEDSEPPTTESAAAWLNSPPKDQEDLRAGKTSKILLPSARAEGLYHLGLKCPGLERVVDGLVVGTQVCQNNTTITFDTGVFHRVRLLNHIGLKTRCAPCDARFRFNEFLRNFLLGAEDGQQICSHESCINSVWEGSKFCKEHFRNLKIDPLLFPRAEQEVLRALFKEAASVQWHPKTEAMAKILRMKSGKSTIPASQVVNIDLEFGWGSREVYQIGLADLEARKVLDCLTKYGEGVVAPSSSPLPAPPTWAQLQYEQKVKGYYTQDGTLCAKQVVEKLEKIGISDNTIFLSWAIWGFDLSYLREWLQQEGFHDVLPGNENLYLLLQEFRHNLKETIGTTCYKGKGFPLSLPVVFPLLFGYDHELAGRNHHALVDAKQLALMCLLFIDLCKPPHERVYWQGSVVNNPGIAGKRQRNIDEFFSPSQNKRARPM</sequence>
<accession>A0A1V6S4S4</accession>
<organism evidence="2 3">
    <name type="scientific">Penicillium vulpinum</name>
    <dbReference type="NCBI Taxonomy" id="29845"/>
    <lineage>
        <taxon>Eukaryota</taxon>
        <taxon>Fungi</taxon>
        <taxon>Dikarya</taxon>
        <taxon>Ascomycota</taxon>
        <taxon>Pezizomycotina</taxon>
        <taxon>Eurotiomycetes</taxon>
        <taxon>Eurotiomycetidae</taxon>
        <taxon>Eurotiales</taxon>
        <taxon>Aspergillaceae</taxon>
        <taxon>Penicillium</taxon>
    </lineage>
</organism>
<dbReference type="SUPFAM" id="SSF53098">
    <property type="entry name" value="Ribonuclease H-like"/>
    <property type="match status" value="1"/>
</dbReference>
<protein>
    <submittedName>
        <fullName evidence="2">Uncharacterized protein</fullName>
    </submittedName>
</protein>
<dbReference type="InterPro" id="IPR012337">
    <property type="entry name" value="RNaseH-like_sf"/>
</dbReference>
<feature type="compositionally biased region" description="Acidic residues" evidence="1">
    <location>
        <begin position="50"/>
        <end position="62"/>
    </location>
</feature>
<name>A0A1V6S4S4_9EURO</name>
<feature type="region of interest" description="Disordered" evidence="1">
    <location>
        <begin position="1"/>
        <end position="83"/>
    </location>
</feature>
<evidence type="ECO:0000256" key="1">
    <source>
        <dbReference type="SAM" id="MobiDB-lite"/>
    </source>
</evidence>
<comment type="caution">
    <text evidence="2">The sequence shown here is derived from an EMBL/GenBank/DDBJ whole genome shotgun (WGS) entry which is preliminary data.</text>
</comment>
<evidence type="ECO:0000313" key="2">
    <source>
        <dbReference type="EMBL" id="OQE08858.1"/>
    </source>
</evidence>
<dbReference type="Proteomes" id="UP000191518">
    <property type="component" value="Unassembled WGS sequence"/>
</dbReference>
<dbReference type="EMBL" id="MDYP01000008">
    <property type="protein sequence ID" value="OQE08858.1"/>
    <property type="molecule type" value="Genomic_DNA"/>
</dbReference>